<dbReference type="AlphaFoldDB" id="A0A8S0RFB8"/>
<feature type="compositionally biased region" description="Polar residues" evidence="6">
    <location>
        <begin position="627"/>
        <end position="640"/>
    </location>
</feature>
<feature type="compositionally biased region" description="Polar residues" evidence="6">
    <location>
        <begin position="577"/>
        <end position="592"/>
    </location>
</feature>
<feature type="domain" description="FYVE-type" evidence="7">
    <location>
        <begin position="19"/>
        <end position="78"/>
    </location>
</feature>
<feature type="region of interest" description="Disordered" evidence="6">
    <location>
        <begin position="909"/>
        <end position="928"/>
    </location>
</feature>
<protein>
    <submittedName>
        <fullName evidence="8">Nucleo TPR</fullName>
    </submittedName>
</protein>
<gene>
    <name evidence="8" type="ORF">OLEA9_A065210</name>
</gene>
<evidence type="ECO:0000256" key="3">
    <source>
        <dbReference type="ARBA" id="ARBA00022833"/>
    </source>
</evidence>
<dbReference type="SMART" id="SM00064">
    <property type="entry name" value="FYVE"/>
    <property type="match status" value="1"/>
</dbReference>
<dbReference type="InterPro" id="IPR011011">
    <property type="entry name" value="Znf_FYVE_PHD"/>
</dbReference>
<organism evidence="8 9">
    <name type="scientific">Olea europaea subsp. europaea</name>
    <dbReference type="NCBI Taxonomy" id="158383"/>
    <lineage>
        <taxon>Eukaryota</taxon>
        <taxon>Viridiplantae</taxon>
        <taxon>Streptophyta</taxon>
        <taxon>Embryophyta</taxon>
        <taxon>Tracheophyta</taxon>
        <taxon>Spermatophyta</taxon>
        <taxon>Magnoliopsida</taxon>
        <taxon>eudicotyledons</taxon>
        <taxon>Gunneridae</taxon>
        <taxon>Pentapetalae</taxon>
        <taxon>asterids</taxon>
        <taxon>lamiids</taxon>
        <taxon>Lamiales</taxon>
        <taxon>Oleaceae</taxon>
        <taxon>Oleeae</taxon>
        <taxon>Olea</taxon>
    </lineage>
</organism>
<dbReference type="SMART" id="SM00028">
    <property type="entry name" value="TPR"/>
    <property type="match status" value="7"/>
</dbReference>
<evidence type="ECO:0000313" key="8">
    <source>
        <dbReference type="EMBL" id="CAA2978143.1"/>
    </source>
</evidence>
<dbReference type="PANTHER" id="PTHR47553:SF1">
    <property type="entry name" value="RING_FYVE_PHD ZINC FINGER SUPERFAMILY PROTEIN"/>
    <property type="match status" value="1"/>
</dbReference>
<dbReference type="Gramene" id="OE9A065210T3">
    <property type="protein sequence ID" value="OE9A065210C3"/>
    <property type="gene ID" value="OE9A065210"/>
</dbReference>
<dbReference type="OrthoDB" id="660555at2759"/>
<dbReference type="InterPro" id="IPR013083">
    <property type="entry name" value="Znf_RING/FYVE/PHD"/>
</dbReference>
<dbReference type="Proteomes" id="UP000594638">
    <property type="component" value="Unassembled WGS sequence"/>
</dbReference>
<evidence type="ECO:0000256" key="1">
    <source>
        <dbReference type="ARBA" id="ARBA00022723"/>
    </source>
</evidence>
<dbReference type="PROSITE" id="PS50178">
    <property type="entry name" value="ZF_FYVE"/>
    <property type="match status" value="1"/>
</dbReference>
<feature type="coiled-coil region" evidence="5">
    <location>
        <begin position="318"/>
        <end position="348"/>
    </location>
</feature>
<dbReference type="InterPro" id="IPR019734">
    <property type="entry name" value="TPR_rpt"/>
</dbReference>
<keyword evidence="9" id="KW-1185">Reference proteome</keyword>
<dbReference type="Gene3D" id="3.30.40.10">
    <property type="entry name" value="Zinc/RING finger domain, C3HC4 (zinc finger)"/>
    <property type="match status" value="1"/>
</dbReference>
<feature type="region of interest" description="Disordered" evidence="6">
    <location>
        <begin position="623"/>
        <end position="668"/>
    </location>
</feature>
<keyword evidence="1" id="KW-0479">Metal-binding</keyword>
<evidence type="ECO:0000256" key="2">
    <source>
        <dbReference type="ARBA" id="ARBA00022771"/>
    </source>
</evidence>
<feature type="coiled-coil region" evidence="5">
    <location>
        <begin position="969"/>
        <end position="996"/>
    </location>
</feature>
<dbReference type="EMBL" id="CACTIH010003616">
    <property type="protein sequence ID" value="CAA2978143.1"/>
    <property type="molecule type" value="Genomic_DNA"/>
</dbReference>
<evidence type="ECO:0000256" key="6">
    <source>
        <dbReference type="SAM" id="MobiDB-lite"/>
    </source>
</evidence>
<dbReference type="InterPro" id="IPR017455">
    <property type="entry name" value="Znf_FYVE-rel"/>
</dbReference>
<feature type="region of interest" description="Disordered" evidence="6">
    <location>
        <begin position="119"/>
        <end position="148"/>
    </location>
</feature>
<dbReference type="SUPFAM" id="SSF57903">
    <property type="entry name" value="FYVE/PHD zinc finger"/>
    <property type="match status" value="1"/>
</dbReference>
<reference evidence="8 9" key="1">
    <citation type="submission" date="2019-12" db="EMBL/GenBank/DDBJ databases">
        <authorList>
            <person name="Alioto T."/>
            <person name="Alioto T."/>
            <person name="Gomez Garrido J."/>
        </authorList>
    </citation>
    <scope>NUCLEOTIDE SEQUENCE [LARGE SCALE GENOMIC DNA]</scope>
</reference>
<keyword evidence="3" id="KW-0862">Zinc</keyword>
<sequence length="1023" mass="113515">MLEKIGLPPKPSLRGNNWVTDASHCQGCSAQFNFINRKHHCRRCGGIFCNSCTQLRMVLRGQGDSAVRICEPCKKLEEAARFEMRHGHKTRAGRGGSKLASKKEDEILNQILGDEDMLSDPQLTSSASCSNVKETSTKNGGDIGRSTSFDQPAQALTEVGSATPEDLRQQALVEKKKYRTLKAEGKSEEALRAFKWGKELERQAGALEVYLRKRRRMVSSSSSTNDIQQIRDDSISSGENNKFPIQKSKEKDDLAAELKELGWSDFDLLDSEKRPAVKSLEGEFSSLLEEIPQKPNKEKGVVATDKSQVIAHKKKALELKHEGKLAEAKEELKRAKILERKIEEEEFLGEAEDSDDELSALIRSMDDDKHDDLSAQYKHDINFDFDNLVGVADDVAVDGIFEVTDEDMGDPEIASALKSLGWTEDSTYTEDSGIKVGPLNRESLLTEVQSLKRKALNQKKAGNTREALALLKKAKVLEVELQRSDSHGTEVSDSQSAEEPFIPIKLAAENVNDRKDTGRNSAPKSKLMIQKELIALKKKVLSLKREGKLDEAEEELKNAKVLEEQFEELNKAPTVKHPSTNSKQTSNATTIDLENEAEVTDVTDHDMNDPSYLSLLKNLGWEEDNNENVPSTSSNENKSASKYPGHSSVAQATANLETGTSRKSKSDIQRELLGLKRKALTLRRQGEVEEADEVLKMARLLEVQLQEFEVPIQKEVLDENSEGNASMDASQNAISLLQVDSSSSLTEDLGSKNKITVEKPEVVSESVLPHILEPTSTQATISQHESSSFEQDILAHKRKAITLKREGKLVEAKEELRQAKLLEKHLEDRSHPNTSSSDTSSSDVSSVEKKEASPKSVSKPLSGRDRFKLQQESLGHKRQALKLRREGRTEEADAEFELAKALESQLQELDAHGNSGTSENAESVDGVSVEDFLDPQLLSALNSIGLEATRTKSQNIERPELNKSAAVSNGDANEEREQLVERIKAEKVKAVNLKRSGKQAEALDALRKAKLYEKKLQSLTTRS</sequence>
<evidence type="ECO:0000313" key="9">
    <source>
        <dbReference type="Proteomes" id="UP000594638"/>
    </source>
</evidence>
<comment type="caution">
    <text evidence="8">The sequence shown here is derived from an EMBL/GenBank/DDBJ whole genome shotgun (WGS) entry which is preliminary data.</text>
</comment>
<keyword evidence="5" id="KW-0175">Coiled coil</keyword>
<keyword evidence="2 4" id="KW-0863">Zinc-finger</keyword>
<dbReference type="Pfam" id="PF01363">
    <property type="entry name" value="FYVE"/>
    <property type="match status" value="1"/>
</dbReference>
<dbReference type="InterPro" id="IPR000306">
    <property type="entry name" value="Znf_FYVE"/>
</dbReference>
<dbReference type="PANTHER" id="PTHR47553">
    <property type="entry name" value="MYOSIN-11"/>
    <property type="match status" value="1"/>
</dbReference>
<evidence type="ECO:0000256" key="5">
    <source>
        <dbReference type="SAM" id="Coils"/>
    </source>
</evidence>
<feature type="region of interest" description="Disordered" evidence="6">
    <location>
        <begin position="570"/>
        <end position="594"/>
    </location>
</feature>
<name>A0A8S0RFB8_OLEEU</name>
<accession>A0A8S0RFB8</accession>
<proteinExistence type="predicted"/>
<evidence type="ECO:0000256" key="4">
    <source>
        <dbReference type="PROSITE-ProRule" id="PRU00091"/>
    </source>
</evidence>
<evidence type="ECO:0000259" key="7">
    <source>
        <dbReference type="PROSITE" id="PS50178"/>
    </source>
</evidence>
<feature type="compositionally biased region" description="Polar residues" evidence="6">
    <location>
        <begin position="121"/>
        <end position="148"/>
    </location>
</feature>
<feature type="region of interest" description="Disordered" evidence="6">
    <location>
        <begin position="823"/>
        <end position="888"/>
    </location>
</feature>
<feature type="compositionally biased region" description="Low complexity" evidence="6">
    <location>
        <begin position="834"/>
        <end position="845"/>
    </location>
</feature>
<feature type="compositionally biased region" description="Polar residues" evidence="6">
    <location>
        <begin position="648"/>
        <end position="661"/>
    </location>
</feature>
<dbReference type="GO" id="GO:0008270">
    <property type="term" value="F:zinc ion binding"/>
    <property type="evidence" value="ECO:0007669"/>
    <property type="project" value="UniProtKB-KW"/>
</dbReference>